<dbReference type="SUPFAM" id="SSF52540">
    <property type="entry name" value="P-loop containing nucleoside triphosphate hydrolases"/>
    <property type="match status" value="1"/>
</dbReference>
<dbReference type="PANTHER" id="PTHR34301">
    <property type="entry name" value="DNA-BINDING PROTEIN-RELATED"/>
    <property type="match status" value="1"/>
</dbReference>
<organism evidence="2 3">
    <name type="scientific">Acidimangrovimonas pyrenivorans</name>
    <dbReference type="NCBI Taxonomy" id="2030798"/>
    <lineage>
        <taxon>Bacteria</taxon>
        <taxon>Pseudomonadati</taxon>
        <taxon>Pseudomonadota</taxon>
        <taxon>Alphaproteobacteria</taxon>
        <taxon>Rhodobacterales</taxon>
        <taxon>Paracoccaceae</taxon>
        <taxon>Acidimangrovimonas</taxon>
    </lineage>
</organism>
<name>A0ABV7AC87_9RHOB</name>
<dbReference type="Pfam" id="PF13191">
    <property type="entry name" value="AAA_16"/>
    <property type="match status" value="1"/>
</dbReference>
<dbReference type="InterPro" id="IPR027417">
    <property type="entry name" value="P-loop_NTPase"/>
</dbReference>
<evidence type="ECO:0000259" key="1">
    <source>
        <dbReference type="Pfam" id="PF13191"/>
    </source>
</evidence>
<dbReference type="PANTHER" id="PTHR34301:SF8">
    <property type="entry name" value="ATPASE DOMAIN-CONTAINING PROTEIN"/>
    <property type="match status" value="1"/>
</dbReference>
<evidence type="ECO:0000313" key="2">
    <source>
        <dbReference type="EMBL" id="MFC2966770.1"/>
    </source>
</evidence>
<proteinExistence type="predicted"/>
<comment type="caution">
    <text evidence="2">The sequence shown here is derived from an EMBL/GenBank/DDBJ whole genome shotgun (WGS) entry which is preliminary data.</text>
</comment>
<protein>
    <submittedName>
        <fullName evidence="2">ATP-binding protein</fullName>
    </submittedName>
</protein>
<dbReference type="Gene3D" id="3.40.50.300">
    <property type="entry name" value="P-loop containing nucleotide triphosphate hydrolases"/>
    <property type="match status" value="1"/>
</dbReference>
<keyword evidence="2" id="KW-0547">Nucleotide-binding</keyword>
<dbReference type="Proteomes" id="UP001595443">
    <property type="component" value="Unassembled WGS sequence"/>
</dbReference>
<keyword evidence="3" id="KW-1185">Reference proteome</keyword>
<accession>A0ABV7AC87</accession>
<dbReference type="RefSeq" id="WP_377831354.1">
    <property type="nucleotide sequence ID" value="NZ_JBHRSK010000002.1"/>
</dbReference>
<dbReference type="EMBL" id="JBHRSK010000002">
    <property type="protein sequence ID" value="MFC2966770.1"/>
    <property type="molecule type" value="Genomic_DNA"/>
</dbReference>
<sequence length="211" mass="23079">MSKTKSFSELERREFVALKRQYVHPANEVSQPNQLVGREQALNSVRNAFERDGSNIFIWGQRGVGKTSLAHTAAAKYSDIVALGPAIACEKNSSISNLFQDLARRAIAKDKSLLKNSSVKIKLEALGLSVEGQLGGFRPTTEITSVNQASELLGALFPSDFQNGKKTVIIIDEFDQLENQDTINFLTSLAKQMSVDALDVKIVYCGVASDL</sequence>
<evidence type="ECO:0000313" key="3">
    <source>
        <dbReference type="Proteomes" id="UP001595443"/>
    </source>
</evidence>
<gene>
    <name evidence="2" type="ORF">ACFOES_01560</name>
</gene>
<reference evidence="3" key="1">
    <citation type="journal article" date="2019" name="Int. J. Syst. Evol. Microbiol.">
        <title>The Global Catalogue of Microorganisms (GCM) 10K type strain sequencing project: providing services to taxonomists for standard genome sequencing and annotation.</title>
        <authorList>
            <consortium name="The Broad Institute Genomics Platform"/>
            <consortium name="The Broad Institute Genome Sequencing Center for Infectious Disease"/>
            <person name="Wu L."/>
            <person name="Ma J."/>
        </authorList>
    </citation>
    <scope>NUCLEOTIDE SEQUENCE [LARGE SCALE GENOMIC DNA]</scope>
    <source>
        <strain evidence="3">KCTC 62192</strain>
    </source>
</reference>
<dbReference type="GO" id="GO:0005524">
    <property type="term" value="F:ATP binding"/>
    <property type="evidence" value="ECO:0007669"/>
    <property type="project" value="UniProtKB-KW"/>
</dbReference>
<dbReference type="InterPro" id="IPR041664">
    <property type="entry name" value="AAA_16"/>
</dbReference>
<keyword evidence="2" id="KW-0067">ATP-binding</keyword>
<feature type="domain" description="Orc1-like AAA ATPase" evidence="1">
    <location>
        <begin position="34"/>
        <end position="193"/>
    </location>
</feature>